<name>A0A0F9QER5_9ZZZZ</name>
<dbReference type="EMBL" id="LAZR01001672">
    <property type="protein sequence ID" value="KKN41024.1"/>
    <property type="molecule type" value="Genomic_DNA"/>
</dbReference>
<organism evidence="1">
    <name type="scientific">marine sediment metagenome</name>
    <dbReference type="NCBI Taxonomy" id="412755"/>
    <lineage>
        <taxon>unclassified sequences</taxon>
        <taxon>metagenomes</taxon>
        <taxon>ecological metagenomes</taxon>
    </lineage>
</organism>
<accession>A0A0F9QER5</accession>
<sequence>MEIKTINKEEKFQKEILYKNGRIKHFLYYKCREIIICRDLTVKDSPTVSMYPPMSFLVNKFKKLEKKKMELTFIGPIRSINREIHFLL</sequence>
<evidence type="ECO:0000313" key="1">
    <source>
        <dbReference type="EMBL" id="KKN41024.1"/>
    </source>
</evidence>
<comment type="caution">
    <text evidence="1">The sequence shown here is derived from an EMBL/GenBank/DDBJ whole genome shotgun (WGS) entry which is preliminary data.</text>
</comment>
<proteinExistence type="predicted"/>
<reference evidence="1" key="1">
    <citation type="journal article" date="2015" name="Nature">
        <title>Complex archaea that bridge the gap between prokaryotes and eukaryotes.</title>
        <authorList>
            <person name="Spang A."/>
            <person name="Saw J.H."/>
            <person name="Jorgensen S.L."/>
            <person name="Zaremba-Niedzwiedzka K."/>
            <person name="Martijn J."/>
            <person name="Lind A.E."/>
            <person name="van Eijk R."/>
            <person name="Schleper C."/>
            <person name="Guy L."/>
            <person name="Ettema T.J."/>
        </authorList>
    </citation>
    <scope>NUCLEOTIDE SEQUENCE</scope>
</reference>
<gene>
    <name evidence="1" type="ORF">LCGC14_0727440</name>
</gene>
<protein>
    <submittedName>
        <fullName evidence="1">Uncharacterized protein</fullName>
    </submittedName>
</protein>
<dbReference type="AlphaFoldDB" id="A0A0F9QER5"/>